<feature type="domain" description="Toxin SymE-like" evidence="1">
    <location>
        <begin position="36"/>
        <end position="93"/>
    </location>
</feature>
<gene>
    <name evidence="2" type="ORF">DDT56_24270</name>
</gene>
<dbReference type="GO" id="GO:0003723">
    <property type="term" value="F:RNA binding"/>
    <property type="evidence" value="ECO:0007669"/>
    <property type="project" value="InterPro"/>
</dbReference>
<protein>
    <submittedName>
        <fullName evidence="2">Type I toxin-antitoxin system SymE family toxin</fullName>
    </submittedName>
</protein>
<evidence type="ECO:0000259" key="1">
    <source>
        <dbReference type="Pfam" id="PF08845"/>
    </source>
</evidence>
<evidence type="ECO:0000313" key="2">
    <source>
        <dbReference type="EMBL" id="PWC09233.1"/>
    </source>
</evidence>
<proteinExistence type="predicted"/>
<dbReference type="AlphaFoldDB" id="A0A2U1TII2"/>
<name>A0A2U1TII2_9GAMM</name>
<sequence length="97" mass="11052">MNTLPPGEYHRAQQLYQAAPYPLHRAFPTATPQALRRLKVGYVSRRHADHNDMTRYYSRSPSLHLKGNWLEAAGFGMDTPVIVTVEHGQLLIRIVAE</sequence>
<dbReference type="InterPro" id="IPR014944">
    <property type="entry name" value="Toxin_SymE-like"/>
</dbReference>
<evidence type="ECO:0000313" key="3">
    <source>
        <dbReference type="Proteomes" id="UP000296159"/>
    </source>
</evidence>
<organism evidence="2 3">
    <name type="scientific">Brenneria corticis</name>
    <dbReference type="NCBI Taxonomy" id="2173106"/>
    <lineage>
        <taxon>Bacteria</taxon>
        <taxon>Pseudomonadati</taxon>
        <taxon>Pseudomonadota</taxon>
        <taxon>Gammaproteobacteria</taxon>
        <taxon>Enterobacterales</taxon>
        <taxon>Pectobacteriaceae</taxon>
        <taxon>Brenneria</taxon>
    </lineage>
</organism>
<comment type="caution">
    <text evidence="2">The sequence shown here is derived from an EMBL/GenBank/DDBJ whole genome shotgun (WGS) entry which is preliminary data.</text>
</comment>
<dbReference type="GO" id="GO:0016788">
    <property type="term" value="F:hydrolase activity, acting on ester bonds"/>
    <property type="evidence" value="ECO:0007669"/>
    <property type="project" value="InterPro"/>
</dbReference>
<keyword evidence="3" id="KW-1185">Reference proteome</keyword>
<dbReference type="Pfam" id="PF08845">
    <property type="entry name" value="SymE_toxin"/>
    <property type="match status" value="1"/>
</dbReference>
<dbReference type="Proteomes" id="UP000296159">
    <property type="component" value="Unassembled WGS sequence"/>
</dbReference>
<dbReference type="GO" id="GO:0016070">
    <property type="term" value="P:RNA metabolic process"/>
    <property type="evidence" value="ECO:0007669"/>
    <property type="project" value="InterPro"/>
</dbReference>
<dbReference type="EMBL" id="QDKH01000071">
    <property type="protein sequence ID" value="PWC09233.1"/>
    <property type="molecule type" value="Genomic_DNA"/>
</dbReference>
<reference evidence="2 3" key="1">
    <citation type="submission" date="2018-04" db="EMBL/GenBank/DDBJ databases">
        <title>Brenneria corticis sp.nov.</title>
        <authorList>
            <person name="Li Y."/>
        </authorList>
    </citation>
    <scope>NUCLEOTIDE SEQUENCE [LARGE SCALE GENOMIC DNA]</scope>
    <source>
        <strain evidence="2 3">CFCC 11842</strain>
    </source>
</reference>
<dbReference type="GO" id="GO:0005737">
    <property type="term" value="C:cytoplasm"/>
    <property type="evidence" value="ECO:0007669"/>
    <property type="project" value="InterPro"/>
</dbReference>
<accession>A0A2U1TII2</accession>